<reference evidence="1 2" key="1">
    <citation type="submission" date="2015-01" db="EMBL/GenBank/DDBJ databases">
        <title>The Genome Sequence of Exophiala sideris CBS121828.</title>
        <authorList>
            <consortium name="The Broad Institute Genomics Platform"/>
            <person name="Cuomo C."/>
            <person name="de Hoog S."/>
            <person name="Gorbushina A."/>
            <person name="Stielow B."/>
            <person name="Teixiera M."/>
            <person name="Abouelleil A."/>
            <person name="Chapman S.B."/>
            <person name="Priest M."/>
            <person name="Young S.K."/>
            <person name="Wortman J."/>
            <person name="Nusbaum C."/>
            <person name="Birren B."/>
        </authorList>
    </citation>
    <scope>NUCLEOTIDE SEQUENCE [LARGE SCALE GENOMIC DNA]</scope>
    <source>
        <strain evidence="1 2">CBS 121828</strain>
    </source>
</reference>
<evidence type="ECO:0000313" key="1">
    <source>
        <dbReference type="EMBL" id="KIV78469.1"/>
    </source>
</evidence>
<dbReference type="EMBL" id="KN846954">
    <property type="protein sequence ID" value="KIV78469.1"/>
    <property type="molecule type" value="Genomic_DNA"/>
</dbReference>
<proteinExistence type="predicted"/>
<evidence type="ECO:0000313" key="2">
    <source>
        <dbReference type="Proteomes" id="UP000053599"/>
    </source>
</evidence>
<accession>A0A0D1YCA1</accession>
<dbReference type="AlphaFoldDB" id="A0A0D1YCA1"/>
<dbReference type="Proteomes" id="UP000053599">
    <property type="component" value="Unassembled WGS sequence"/>
</dbReference>
<name>A0A0D1YCA1_9EURO</name>
<organism evidence="1 2">
    <name type="scientific">Exophiala sideris</name>
    <dbReference type="NCBI Taxonomy" id="1016849"/>
    <lineage>
        <taxon>Eukaryota</taxon>
        <taxon>Fungi</taxon>
        <taxon>Dikarya</taxon>
        <taxon>Ascomycota</taxon>
        <taxon>Pezizomycotina</taxon>
        <taxon>Eurotiomycetes</taxon>
        <taxon>Chaetothyriomycetidae</taxon>
        <taxon>Chaetothyriales</taxon>
        <taxon>Herpotrichiellaceae</taxon>
        <taxon>Exophiala</taxon>
    </lineage>
</organism>
<protein>
    <submittedName>
        <fullName evidence="1">Uncharacterized protein</fullName>
    </submittedName>
</protein>
<dbReference type="HOGENOM" id="CLU_161491_0_0_1"/>
<gene>
    <name evidence="1" type="ORF">PV11_10184</name>
</gene>
<sequence length="127" mass="14528">MSATTTTTATASVPRDIDIVTTLVGDDDVLSGALRDGALLATDEPDQYNSHITTDNPVWWPTQHRRIPSYRQARYHPQWNTLTDSGREAFMINMMFRGCYLLSVVDWIPRVFGYDTSYFTYRVAGEW</sequence>
<dbReference type="OrthoDB" id="5201563at2759"/>